<dbReference type="AlphaFoldDB" id="A0A2U1B7R4"/>
<organism evidence="7 8">
    <name type="scientific">Victivallis vadensis</name>
    <dbReference type="NCBI Taxonomy" id="172901"/>
    <lineage>
        <taxon>Bacteria</taxon>
        <taxon>Pseudomonadati</taxon>
        <taxon>Lentisphaerota</taxon>
        <taxon>Lentisphaeria</taxon>
        <taxon>Victivallales</taxon>
        <taxon>Victivallaceae</taxon>
        <taxon>Victivallis</taxon>
    </lineage>
</organism>
<dbReference type="OrthoDB" id="8730647at2"/>
<dbReference type="GO" id="GO:0005764">
    <property type="term" value="C:lysosome"/>
    <property type="evidence" value="ECO:0007669"/>
    <property type="project" value="TreeGrafter"/>
</dbReference>
<dbReference type="Gene3D" id="3.20.20.80">
    <property type="entry name" value="Glycosidases"/>
    <property type="match status" value="1"/>
</dbReference>
<dbReference type="RefSeq" id="WP_116883044.1">
    <property type="nucleotide sequence ID" value="NZ_CABMMC010000003.1"/>
</dbReference>
<dbReference type="GeneID" id="78294367"/>
<dbReference type="SMART" id="SM00812">
    <property type="entry name" value="Alpha_L_fucos"/>
    <property type="match status" value="1"/>
</dbReference>
<feature type="domain" description="Glycoside hydrolase family 29 N-terminal" evidence="6">
    <location>
        <begin position="35"/>
        <end position="207"/>
    </location>
</feature>
<dbReference type="GO" id="GO:0006004">
    <property type="term" value="P:fucose metabolic process"/>
    <property type="evidence" value="ECO:0007669"/>
    <property type="project" value="TreeGrafter"/>
</dbReference>
<keyword evidence="8" id="KW-1185">Reference proteome</keyword>
<evidence type="ECO:0000259" key="6">
    <source>
        <dbReference type="Pfam" id="PF01120"/>
    </source>
</evidence>
<name>A0A2U1B7R4_9BACT</name>
<evidence type="ECO:0000256" key="4">
    <source>
        <dbReference type="ARBA" id="ARBA00022801"/>
    </source>
</evidence>
<dbReference type="EC" id="3.2.1.51" evidence="2"/>
<gene>
    <name evidence="7" type="ORF">C8D82_10548</name>
</gene>
<reference evidence="7 8" key="1">
    <citation type="submission" date="2018-04" db="EMBL/GenBank/DDBJ databases">
        <title>Genomic Encyclopedia of Type Strains, Phase IV (KMG-IV): sequencing the most valuable type-strain genomes for metagenomic binning, comparative biology and taxonomic classification.</title>
        <authorList>
            <person name="Goeker M."/>
        </authorList>
    </citation>
    <scope>NUCLEOTIDE SEQUENCE [LARGE SCALE GENOMIC DNA]</scope>
    <source>
        <strain evidence="7 8">DSM 14823</strain>
    </source>
</reference>
<dbReference type="EMBL" id="QEKH01000005">
    <property type="protein sequence ID" value="PVY44719.1"/>
    <property type="molecule type" value="Genomic_DNA"/>
</dbReference>
<dbReference type="InterPro" id="IPR017853">
    <property type="entry name" value="GH"/>
</dbReference>
<dbReference type="Proteomes" id="UP000245959">
    <property type="component" value="Unassembled WGS sequence"/>
</dbReference>
<accession>A0A2U1B7R4</accession>
<dbReference type="InterPro" id="IPR057739">
    <property type="entry name" value="Glyco_hydro_29_N"/>
</dbReference>
<protein>
    <recommendedName>
        <fullName evidence="2">alpha-L-fucosidase</fullName>
        <ecNumber evidence="2">3.2.1.51</ecNumber>
    </recommendedName>
</protein>
<dbReference type="PANTHER" id="PTHR10030:SF37">
    <property type="entry name" value="ALPHA-L-FUCOSIDASE-RELATED"/>
    <property type="match status" value="1"/>
</dbReference>
<proteinExistence type="inferred from homology"/>
<dbReference type="InterPro" id="IPR000933">
    <property type="entry name" value="Glyco_hydro_29"/>
</dbReference>
<dbReference type="SUPFAM" id="SSF51445">
    <property type="entry name" value="(Trans)glycosidases"/>
    <property type="match status" value="1"/>
</dbReference>
<evidence type="ECO:0000256" key="2">
    <source>
        <dbReference type="ARBA" id="ARBA00012662"/>
    </source>
</evidence>
<comment type="caution">
    <text evidence="7">The sequence shown here is derived from an EMBL/GenBank/DDBJ whole genome shotgun (WGS) entry which is preliminary data.</text>
</comment>
<evidence type="ECO:0000313" key="8">
    <source>
        <dbReference type="Proteomes" id="UP000245959"/>
    </source>
</evidence>
<dbReference type="GO" id="GO:0016139">
    <property type="term" value="P:glycoside catabolic process"/>
    <property type="evidence" value="ECO:0007669"/>
    <property type="project" value="TreeGrafter"/>
</dbReference>
<keyword evidence="4" id="KW-0378">Hydrolase</keyword>
<evidence type="ECO:0000313" key="7">
    <source>
        <dbReference type="EMBL" id="PVY44719.1"/>
    </source>
</evidence>
<keyword evidence="5" id="KW-0326">Glycosidase</keyword>
<evidence type="ECO:0000256" key="5">
    <source>
        <dbReference type="ARBA" id="ARBA00023295"/>
    </source>
</evidence>
<evidence type="ECO:0000256" key="1">
    <source>
        <dbReference type="ARBA" id="ARBA00007951"/>
    </source>
</evidence>
<dbReference type="GO" id="GO:0004560">
    <property type="term" value="F:alpha-L-fucosidase activity"/>
    <property type="evidence" value="ECO:0007669"/>
    <property type="project" value="InterPro"/>
</dbReference>
<keyword evidence="3" id="KW-0732">Signal</keyword>
<dbReference type="Gene3D" id="2.60.120.260">
    <property type="entry name" value="Galactose-binding domain-like"/>
    <property type="match status" value="1"/>
</dbReference>
<dbReference type="Pfam" id="PF01120">
    <property type="entry name" value="Alpha_L_fucos"/>
    <property type="match status" value="1"/>
</dbReference>
<sequence length="564" mass="61831">MNALELFNPGRKPQPRMVRRAGIRICGIMHFGLNTFSGREWGYGDESPELFNPAAFDPDQIAASCKAGGLDGLILVCKHHDGFCLWPTKTTAYSVAASPWRGGKGDFVGEMAAACRRAGLEVGFYVSPWDRHDARYGRPEYVTEVFREQLREVLGNYGPAFEVWFDGANGGDGWYGGACEERRIDRGSYYGWAETWQLVRELQPEAAIFSDVGPDLRWVGNERGYAAPECRGCITPRPAPGSAGEPAPGSVDEANLGCGDVDGRLCIPPECDVPLRPGWFYHETENSSLRSVAHLVEIYEQSVGNGGFLNLGISPDASGRMHPVDVKRLAEFKQALEAIRGGEFARGSIALNGGEAVLEFGGCRRINFVELAEPVAEEEKVTAYTVSLRSGGKWSEVFAGESIGLCRIRRFAETEGDALKVAVKSALAPVPELSVCVALAPEFRRDERETLRHPDYRKLENPAVSGMEMVFELPEETELHGFVFTPVAGRPAGTPSHCRIFAWRDGEWQCIGGAEFSNVRANPVPQVAYFSGTRAKRLKFVATRLLEPAPELLCAEFGILSCSH</sequence>
<dbReference type="PANTHER" id="PTHR10030">
    <property type="entry name" value="ALPHA-L-FUCOSIDASE"/>
    <property type="match status" value="1"/>
</dbReference>
<evidence type="ECO:0000256" key="3">
    <source>
        <dbReference type="ARBA" id="ARBA00022729"/>
    </source>
</evidence>
<comment type="similarity">
    <text evidence="1">Belongs to the glycosyl hydrolase 29 family.</text>
</comment>